<evidence type="ECO:0000256" key="2">
    <source>
        <dbReference type="SAM" id="Phobius"/>
    </source>
</evidence>
<dbReference type="RefSeq" id="XP_022581549.1">
    <property type="nucleotide sequence ID" value="XM_022727291.1"/>
</dbReference>
<dbReference type="PANTHER" id="PTHR42058:SF1">
    <property type="entry name" value="G-PROTEIN COUPLED RECEPTORS FAMILY 2 PROFILE 2 DOMAIN-CONTAINING PROTEIN"/>
    <property type="match status" value="1"/>
</dbReference>
<dbReference type="Gene3D" id="1.20.1070.10">
    <property type="entry name" value="Rhodopsin 7-helix transmembrane proteins"/>
    <property type="match status" value="1"/>
</dbReference>
<feature type="transmembrane region" description="Helical" evidence="2">
    <location>
        <begin position="96"/>
        <end position="115"/>
    </location>
</feature>
<sequence length="501" mass="55631">MTTNTSLNGLCPEPFLQESLFPTTGGFVDGRYCEDYGTVSCCLPCPLADWRYASDVADKVKIASWIAVGVLPLCVFLLVTYAVVPVKYTHRHYMSICFTLGICFMDVAFIIPLGTNPSQCYNDITPNDMYSDLSCAFTGALLLFGGWCAVVWSLIRTVALHLQVCWEVVLGSWFMWGAFISGWLIPIIGLAIMLDLTGVSYRFGQVCSINEHASLHDYWIPIIVFASIALVMQLTTMVYCIYVYIKSVFDKNPTTSSSALPSYSNSVRTLTARQAYRRVRRVLQLQWRGIALVLIIIGNAIYFAITFIDVDNSEADNAENLAKAVPWLECLVEEKGDRDACMSLAADIGPNEAAIIACMVLLAFVGFWNFILFLRPSMFVGWAELLRGNVTKHHHEFVSADARNFTDARSYEMLNSSGLGSLKTPEPMAVRSPTPGAGAQIGDMKRSSSRNYGYEANYTSPTMSFSTPRPPSSSQQGREWDPQKTYARSHHTRGSSNLTQL</sequence>
<gene>
    <name evidence="3" type="ORF">ASPZODRAFT_1879839</name>
</gene>
<feature type="transmembrane region" description="Helical" evidence="2">
    <location>
        <begin position="353"/>
        <end position="374"/>
    </location>
</feature>
<feature type="transmembrane region" description="Helical" evidence="2">
    <location>
        <begin position="167"/>
        <end position="194"/>
    </location>
</feature>
<dbReference type="GeneID" id="34613755"/>
<evidence type="ECO:0008006" key="5">
    <source>
        <dbReference type="Google" id="ProtNLM"/>
    </source>
</evidence>
<feature type="transmembrane region" description="Helical" evidence="2">
    <location>
        <begin position="62"/>
        <end position="84"/>
    </location>
</feature>
<dbReference type="EMBL" id="KV878341">
    <property type="protein sequence ID" value="OJJ47039.1"/>
    <property type="molecule type" value="Genomic_DNA"/>
</dbReference>
<evidence type="ECO:0000313" key="4">
    <source>
        <dbReference type="Proteomes" id="UP000184188"/>
    </source>
</evidence>
<feature type="compositionally biased region" description="Polar residues" evidence="1">
    <location>
        <begin position="457"/>
        <end position="477"/>
    </location>
</feature>
<evidence type="ECO:0000256" key="1">
    <source>
        <dbReference type="SAM" id="MobiDB-lite"/>
    </source>
</evidence>
<keyword evidence="2" id="KW-0472">Membrane</keyword>
<keyword evidence="4" id="KW-1185">Reference proteome</keyword>
<feature type="transmembrane region" description="Helical" evidence="2">
    <location>
        <begin position="135"/>
        <end position="155"/>
    </location>
</feature>
<proteinExistence type="predicted"/>
<feature type="transmembrane region" description="Helical" evidence="2">
    <location>
        <begin position="218"/>
        <end position="245"/>
    </location>
</feature>
<accession>A0A1L9SIJ7</accession>
<dbReference type="OrthoDB" id="26203at2759"/>
<dbReference type="VEuPathDB" id="FungiDB:ASPZODRAFT_1879839"/>
<evidence type="ECO:0000313" key="3">
    <source>
        <dbReference type="EMBL" id="OJJ47039.1"/>
    </source>
</evidence>
<dbReference type="STRING" id="1073090.A0A1L9SIJ7"/>
<keyword evidence="2" id="KW-0812">Transmembrane</keyword>
<dbReference type="InterPro" id="IPR053247">
    <property type="entry name" value="GPCR_GPR1/git3-like"/>
</dbReference>
<dbReference type="Proteomes" id="UP000184188">
    <property type="component" value="Unassembled WGS sequence"/>
</dbReference>
<keyword evidence="2" id="KW-1133">Transmembrane helix</keyword>
<feature type="transmembrane region" description="Helical" evidence="2">
    <location>
        <begin position="287"/>
        <end position="308"/>
    </location>
</feature>
<name>A0A1L9SIJ7_9EURO</name>
<feature type="region of interest" description="Disordered" evidence="1">
    <location>
        <begin position="418"/>
        <end position="501"/>
    </location>
</feature>
<organism evidence="3 4">
    <name type="scientific">Penicilliopsis zonata CBS 506.65</name>
    <dbReference type="NCBI Taxonomy" id="1073090"/>
    <lineage>
        <taxon>Eukaryota</taxon>
        <taxon>Fungi</taxon>
        <taxon>Dikarya</taxon>
        <taxon>Ascomycota</taxon>
        <taxon>Pezizomycotina</taxon>
        <taxon>Eurotiomycetes</taxon>
        <taxon>Eurotiomycetidae</taxon>
        <taxon>Eurotiales</taxon>
        <taxon>Aspergillaceae</taxon>
        <taxon>Penicilliopsis</taxon>
    </lineage>
</organism>
<protein>
    <recommendedName>
        <fullName evidence="5">G-protein coupled receptors family 2 profile 2 domain-containing protein</fullName>
    </recommendedName>
</protein>
<dbReference type="AlphaFoldDB" id="A0A1L9SIJ7"/>
<reference evidence="4" key="1">
    <citation type="journal article" date="2017" name="Genome Biol.">
        <title>Comparative genomics reveals high biological diversity and specific adaptations in the industrially and medically important fungal genus Aspergillus.</title>
        <authorList>
            <person name="de Vries R.P."/>
            <person name="Riley R."/>
            <person name="Wiebenga A."/>
            <person name="Aguilar-Osorio G."/>
            <person name="Amillis S."/>
            <person name="Uchima C.A."/>
            <person name="Anderluh G."/>
            <person name="Asadollahi M."/>
            <person name="Askin M."/>
            <person name="Barry K."/>
            <person name="Battaglia E."/>
            <person name="Bayram O."/>
            <person name="Benocci T."/>
            <person name="Braus-Stromeyer S.A."/>
            <person name="Caldana C."/>
            <person name="Canovas D."/>
            <person name="Cerqueira G.C."/>
            <person name="Chen F."/>
            <person name="Chen W."/>
            <person name="Choi C."/>
            <person name="Clum A."/>
            <person name="Dos Santos R.A."/>
            <person name="Damasio A.R."/>
            <person name="Diallinas G."/>
            <person name="Emri T."/>
            <person name="Fekete E."/>
            <person name="Flipphi M."/>
            <person name="Freyberg S."/>
            <person name="Gallo A."/>
            <person name="Gournas C."/>
            <person name="Habgood R."/>
            <person name="Hainaut M."/>
            <person name="Harispe M.L."/>
            <person name="Henrissat B."/>
            <person name="Hilden K.S."/>
            <person name="Hope R."/>
            <person name="Hossain A."/>
            <person name="Karabika E."/>
            <person name="Karaffa L."/>
            <person name="Karanyi Z."/>
            <person name="Krasevec N."/>
            <person name="Kuo A."/>
            <person name="Kusch H."/>
            <person name="LaButti K."/>
            <person name="Lagendijk E.L."/>
            <person name="Lapidus A."/>
            <person name="Levasseur A."/>
            <person name="Lindquist E."/>
            <person name="Lipzen A."/>
            <person name="Logrieco A.F."/>
            <person name="MacCabe A."/>
            <person name="Maekelae M.R."/>
            <person name="Malavazi I."/>
            <person name="Melin P."/>
            <person name="Meyer V."/>
            <person name="Mielnichuk N."/>
            <person name="Miskei M."/>
            <person name="Molnar A.P."/>
            <person name="Mule G."/>
            <person name="Ngan C.Y."/>
            <person name="Orejas M."/>
            <person name="Orosz E."/>
            <person name="Ouedraogo J.P."/>
            <person name="Overkamp K.M."/>
            <person name="Park H.-S."/>
            <person name="Perrone G."/>
            <person name="Piumi F."/>
            <person name="Punt P.J."/>
            <person name="Ram A.F."/>
            <person name="Ramon A."/>
            <person name="Rauscher S."/>
            <person name="Record E."/>
            <person name="Riano-Pachon D.M."/>
            <person name="Robert V."/>
            <person name="Roehrig J."/>
            <person name="Ruller R."/>
            <person name="Salamov A."/>
            <person name="Salih N.S."/>
            <person name="Samson R.A."/>
            <person name="Sandor E."/>
            <person name="Sanguinetti M."/>
            <person name="Schuetze T."/>
            <person name="Sepcic K."/>
            <person name="Shelest E."/>
            <person name="Sherlock G."/>
            <person name="Sophianopoulou V."/>
            <person name="Squina F.M."/>
            <person name="Sun H."/>
            <person name="Susca A."/>
            <person name="Todd R.B."/>
            <person name="Tsang A."/>
            <person name="Unkles S.E."/>
            <person name="van de Wiele N."/>
            <person name="van Rossen-Uffink D."/>
            <person name="Oliveira J.V."/>
            <person name="Vesth T.C."/>
            <person name="Visser J."/>
            <person name="Yu J.-H."/>
            <person name="Zhou M."/>
            <person name="Andersen M.R."/>
            <person name="Archer D.B."/>
            <person name="Baker S.E."/>
            <person name="Benoit I."/>
            <person name="Brakhage A.A."/>
            <person name="Braus G.H."/>
            <person name="Fischer R."/>
            <person name="Frisvad J.C."/>
            <person name="Goldman G.H."/>
            <person name="Houbraken J."/>
            <person name="Oakley B."/>
            <person name="Pocsi I."/>
            <person name="Scazzocchio C."/>
            <person name="Seiboth B."/>
            <person name="vanKuyk P.A."/>
            <person name="Wortman J."/>
            <person name="Dyer P.S."/>
            <person name="Grigoriev I.V."/>
        </authorList>
    </citation>
    <scope>NUCLEOTIDE SEQUENCE [LARGE SCALE GENOMIC DNA]</scope>
    <source>
        <strain evidence="4">CBS 506.65</strain>
    </source>
</reference>
<dbReference type="PANTHER" id="PTHR42058">
    <property type="entry name" value="G_PROTEIN_RECEP_F2_4 DOMAIN-CONTAINING PROTEIN"/>
    <property type="match status" value="1"/>
</dbReference>